<dbReference type="Pfam" id="PF00496">
    <property type="entry name" value="SBP_bac_5"/>
    <property type="match status" value="1"/>
</dbReference>
<name>A0A0R1VEK7_9LACO</name>
<dbReference type="Gene3D" id="3.10.105.10">
    <property type="entry name" value="Dipeptide-binding Protein, Domain 3"/>
    <property type="match status" value="1"/>
</dbReference>
<dbReference type="eggNOG" id="COG4166">
    <property type="taxonomic scope" value="Bacteria"/>
</dbReference>
<dbReference type="CDD" id="cd08504">
    <property type="entry name" value="PBP2_OppA"/>
    <property type="match status" value="1"/>
</dbReference>
<dbReference type="SUPFAM" id="SSF53850">
    <property type="entry name" value="Periplasmic binding protein-like II"/>
    <property type="match status" value="1"/>
</dbReference>
<comment type="caution">
    <text evidence="7">The sequence shown here is derived from an EMBL/GenBank/DDBJ whole genome shotgun (WGS) entry which is preliminary data.</text>
</comment>
<evidence type="ECO:0000256" key="4">
    <source>
        <dbReference type="ARBA" id="ARBA00022729"/>
    </source>
</evidence>
<evidence type="ECO:0000313" key="8">
    <source>
        <dbReference type="Proteomes" id="UP000051307"/>
    </source>
</evidence>
<dbReference type="InterPro" id="IPR039424">
    <property type="entry name" value="SBP_5"/>
</dbReference>
<comment type="similarity">
    <text evidence="2">Belongs to the bacterial solute-binding protein 5 family.</text>
</comment>
<dbReference type="GO" id="GO:1904680">
    <property type="term" value="F:peptide transmembrane transporter activity"/>
    <property type="evidence" value="ECO:0007669"/>
    <property type="project" value="TreeGrafter"/>
</dbReference>
<dbReference type="PANTHER" id="PTHR30290">
    <property type="entry name" value="PERIPLASMIC BINDING COMPONENT OF ABC TRANSPORTER"/>
    <property type="match status" value="1"/>
</dbReference>
<evidence type="ECO:0000313" key="7">
    <source>
        <dbReference type="EMBL" id="KRM03890.1"/>
    </source>
</evidence>
<keyword evidence="5" id="KW-0653">Protein transport</keyword>
<keyword evidence="3" id="KW-0813">Transport</keyword>
<evidence type="ECO:0000256" key="1">
    <source>
        <dbReference type="ARBA" id="ARBA00004196"/>
    </source>
</evidence>
<proteinExistence type="inferred from homology"/>
<dbReference type="Gene3D" id="3.90.76.10">
    <property type="entry name" value="Dipeptide-binding Protein, Domain 1"/>
    <property type="match status" value="1"/>
</dbReference>
<dbReference type="PIRSF" id="PIRSF002741">
    <property type="entry name" value="MppA"/>
    <property type="match status" value="1"/>
</dbReference>
<keyword evidence="4" id="KW-0732">Signal</keyword>
<dbReference type="AlphaFoldDB" id="A0A0R1VEK7"/>
<sequence>MEYIPFFVAKKGKNMSKLKGVLAGIVTVSVGLLLAACGNNNASTAEKNTLNLSTTAPLDTIDISKSTGFGQTGNVFESFYRLGKNGKPTAGLAKSGSVSKDGKTWTFKLRDAKWSNGDPITAQDFVYSWRRSLNPKTASPYSYLFSGVKNADAVAQGKMKPSAVGISAPNKKTVVVKLNRPIAYFKVLMAYPLFGPQNEKVVNKYGKKYATKAQYQVYSGPFKIKGWNGTNDTWSFVKNNDYWDKKVIKLDKINYQVVKSNNTGYQMYQQGKLDLTPLSSEQVKNLKSNKDFTQYPYSLVRFLLYNFKDKNAVNRKALNNKNIRLALSLSIDRDIVTKKVLGNGSTLPTGFVATDLAKNPTNGQDFAKEQAVKNTVDYNPTLAKKYWKQGLKEIGKSSLTFNILASNDESDSDQLTQYLQSQWTKELRGIKVNITNVPEKSSDSRAQEGNFDIYLSHWGGDFNDPMTFMQIPMTGTSYNYGKWSDSNYDNLVKRAGNQDANDPATRWNNLVSAAKIVNKNQAITPIYQQTTAYLQKPRVHGLIHNTAGTQWSYKYAYVK</sequence>
<dbReference type="PATRIC" id="fig|1423767.3.peg.1102"/>
<dbReference type="FunFam" id="3.10.105.10:FF:000001">
    <property type="entry name" value="Oligopeptide ABC transporter, oligopeptide-binding protein"/>
    <property type="match status" value="1"/>
</dbReference>
<organism evidence="7 8">
    <name type="scientific">Lactobacillus kitasatonis DSM 16761 = JCM 1039</name>
    <dbReference type="NCBI Taxonomy" id="1423767"/>
    <lineage>
        <taxon>Bacteria</taxon>
        <taxon>Bacillati</taxon>
        <taxon>Bacillota</taxon>
        <taxon>Bacilli</taxon>
        <taxon>Lactobacillales</taxon>
        <taxon>Lactobacillaceae</taxon>
        <taxon>Lactobacillus</taxon>
    </lineage>
</organism>
<protein>
    <submittedName>
        <fullName evidence="7">Oligopeptide abc transporter substrate binding protein</fullName>
    </submittedName>
</protein>
<dbReference type="GO" id="GO:0043190">
    <property type="term" value="C:ATP-binding cassette (ABC) transporter complex"/>
    <property type="evidence" value="ECO:0007669"/>
    <property type="project" value="InterPro"/>
</dbReference>
<evidence type="ECO:0000256" key="2">
    <source>
        <dbReference type="ARBA" id="ARBA00005695"/>
    </source>
</evidence>
<evidence type="ECO:0000256" key="3">
    <source>
        <dbReference type="ARBA" id="ARBA00022448"/>
    </source>
</evidence>
<comment type="subcellular location">
    <subcellularLocation>
        <location evidence="1">Cell envelope</location>
    </subcellularLocation>
</comment>
<keyword evidence="5" id="KW-0571">Peptide transport</keyword>
<reference evidence="7 8" key="1">
    <citation type="journal article" date="2015" name="Genome Announc.">
        <title>Expanding the biotechnology potential of lactobacilli through comparative genomics of 213 strains and associated genera.</title>
        <authorList>
            <person name="Sun Z."/>
            <person name="Harris H.M."/>
            <person name="McCann A."/>
            <person name="Guo C."/>
            <person name="Argimon S."/>
            <person name="Zhang W."/>
            <person name="Yang X."/>
            <person name="Jeffery I.B."/>
            <person name="Cooney J.C."/>
            <person name="Kagawa T.F."/>
            <person name="Liu W."/>
            <person name="Song Y."/>
            <person name="Salvetti E."/>
            <person name="Wrobel A."/>
            <person name="Rasinkangas P."/>
            <person name="Parkhill J."/>
            <person name="Rea M.C."/>
            <person name="O'Sullivan O."/>
            <person name="Ritari J."/>
            <person name="Douillard F.P."/>
            <person name="Paul Ross R."/>
            <person name="Yang R."/>
            <person name="Briner A.E."/>
            <person name="Felis G.E."/>
            <person name="de Vos W.M."/>
            <person name="Barrangou R."/>
            <person name="Klaenhammer T.R."/>
            <person name="Caufield P.W."/>
            <person name="Cui Y."/>
            <person name="Zhang H."/>
            <person name="O'Toole P.W."/>
        </authorList>
    </citation>
    <scope>NUCLEOTIDE SEQUENCE [LARGE SCALE GENOMIC DNA]</scope>
    <source>
        <strain evidence="7 8">DSM 16761</strain>
    </source>
</reference>
<dbReference type="Gene3D" id="3.40.190.10">
    <property type="entry name" value="Periplasmic binding protein-like II"/>
    <property type="match status" value="1"/>
</dbReference>
<gene>
    <name evidence="7" type="ORF">FC59_GL001065</name>
</gene>
<feature type="domain" description="Solute-binding protein family 5" evidence="6">
    <location>
        <begin position="88"/>
        <end position="477"/>
    </location>
</feature>
<dbReference type="GO" id="GO:0015833">
    <property type="term" value="P:peptide transport"/>
    <property type="evidence" value="ECO:0007669"/>
    <property type="project" value="UniProtKB-KW"/>
</dbReference>
<dbReference type="Proteomes" id="UP000051307">
    <property type="component" value="Unassembled WGS sequence"/>
</dbReference>
<dbReference type="FunFam" id="3.90.76.10:FF:000001">
    <property type="entry name" value="Oligopeptide ABC transporter substrate-binding protein"/>
    <property type="match status" value="1"/>
</dbReference>
<dbReference type="PANTHER" id="PTHR30290:SF10">
    <property type="entry name" value="PERIPLASMIC OLIGOPEPTIDE-BINDING PROTEIN-RELATED"/>
    <property type="match status" value="1"/>
</dbReference>
<dbReference type="GO" id="GO:0030288">
    <property type="term" value="C:outer membrane-bounded periplasmic space"/>
    <property type="evidence" value="ECO:0007669"/>
    <property type="project" value="UniProtKB-ARBA"/>
</dbReference>
<dbReference type="InterPro" id="IPR000914">
    <property type="entry name" value="SBP_5_dom"/>
</dbReference>
<evidence type="ECO:0000259" key="6">
    <source>
        <dbReference type="Pfam" id="PF00496"/>
    </source>
</evidence>
<accession>A0A0R1VEK7</accession>
<dbReference type="InterPro" id="IPR030678">
    <property type="entry name" value="Peptide/Ni-bd"/>
</dbReference>
<dbReference type="EMBL" id="AZFU01000025">
    <property type="protein sequence ID" value="KRM03890.1"/>
    <property type="molecule type" value="Genomic_DNA"/>
</dbReference>
<evidence type="ECO:0000256" key="5">
    <source>
        <dbReference type="ARBA" id="ARBA00022856"/>
    </source>
</evidence>